<dbReference type="Proteomes" id="UP001570511">
    <property type="component" value="Unassembled WGS sequence"/>
</dbReference>
<accession>A0ABD5M880</accession>
<comment type="caution">
    <text evidence="2">The sequence shown here is derived from an EMBL/GenBank/DDBJ whole genome shotgun (WGS) entry which is preliminary data.</text>
</comment>
<evidence type="ECO:0000313" key="2">
    <source>
        <dbReference type="EMBL" id="MFA1610108.1"/>
    </source>
</evidence>
<protein>
    <submittedName>
        <fullName evidence="2">DUF6663 family protein</fullName>
    </submittedName>
</protein>
<dbReference type="RefSeq" id="WP_372387398.1">
    <property type="nucleotide sequence ID" value="NZ_JBGNYA010000001.1"/>
</dbReference>
<evidence type="ECO:0000256" key="1">
    <source>
        <dbReference type="SAM" id="MobiDB-lite"/>
    </source>
</evidence>
<dbReference type="AlphaFoldDB" id="A0ABD5M880"/>
<feature type="region of interest" description="Disordered" evidence="1">
    <location>
        <begin position="36"/>
        <end position="57"/>
    </location>
</feature>
<gene>
    <name evidence="2" type="ORF">OS889_03685</name>
</gene>
<sequence length="235" mass="25575">MHPTTDGRYRVLGRPHDPAELLLLSVEAIDADRVPTEPVADAGGSAEPTDSADSADSADALAPVYLDTERFDYEGDLAATVEALRAGVLVDATIEWVDGDPRFDAVSVVAETAFEFYDDVTGLFEAAKRTWMVAEGDNAPMHGRVTKNTDGDPNGALYVFAKQSGARDLFEEFRTGVTPLDPLVRRADRAESVPPERDQARAVFVLRPVAEPFIVVYVVFRRDGVLAETLRSTYG</sequence>
<organism evidence="2 3">
    <name type="scientific">Halobellus rubicundus</name>
    <dbReference type="NCBI Taxonomy" id="2996466"/>
    <lineage>
        <taxon>Archaea</taxon>
        <taxon>Methanobacteriati</taxon>
        <taxon>Methanobacteriota</taxon>
        <taxon>Stenosarchaea group</taxon>
        <taxon>Halobacteria</taxon>
        <taxon>Halobacteriales</taxon>
        <taxon>Haloferacaceae</taxon>
        <taxon>Halobellus</taxon>
    </lineage>
</organism>
<dbReference type="Pfam" id="PF20368">
    <property type="entry name" value="DUF6663"/>
    <property type="match status" value="1"/>
</dbReference>
<dbReference type="EMBL" id="JBGNYA010000001">
    <property type="protein sequence ID" value="MFA1610108.1"/>
    <property type="molecule type" value="Genomic_DNA"/>
</dbReference>
<proteinExistence type="predicted"/>
<keyword evidence="3" id="KW-1185">Reference proteome</keyword>
<evidence type="ECO:0000313" key="3">
    <source>
        <dbReference type="Proteomes" id="UP001570511"/>
    </source>
</evidence>
<name>A0ABD5M880_9EURY</name>
<dbReference type="InterPro" id="IPR046604">
    <property type="entry name" value="DUF6663"/>
</dbReference>
<reference evidence="2 3" key="1">
    <citation type="submission" date="2024-08" db="EMBL/GenBank/DDBJ databases">
        <title>Halobellus sp. MBLA0158 whole genome sequence.</title>
        <authorList>
            <person name="Hwang C.Y."/>
            <person name="Cho E.-S."/>
            <person name="Seo M.-J."/>
        </authorList>
    </citation>
    <scope>NUCLEOTIDE SEQUENCE [LARGE SCALE GENOMIC DNA]</scope>
    <source>
        <strain evidence="2 3">MBLA0158</strain>
    </source>
</reference>